<keyword evidence="2" id="KW-0812">Transmembrane</keyword>
<evidence type="ECO:0000256" key="2">
    <source>
        <dbReference type="SAM" id="Phobius"/>
    </source>
</evidence>
<organism evidence="3 4">
    <name type="scientific">Halorarum salinum</name>
    <dbReference type="NCBI Taxonomy" id="2743089"/>
    <lineage>
        <taxon>Archaea</taxon>
        <taxon>Methanobacteriati</taxon>
        <taxon>Methanobacteriota</taxon>
        <taxon>Stenosarchaea group</taxon>
        <taxon>Halobacteria</taxon>
        <taxon>Halobacteriales</taxon>
        <taxon>Haloferacaceae</taxon>
        <taxon>Halorarum</taxon>
    </lineage>
</organism>
<dbReference type="GeneID" id="56037315"/>
<keyword evidence="4" id="KW-1185">Reference proteome</keyword>
<feature type="region of interest" description="Disordered" evidence="1">
    <location>
        <begin position="101"/>
        <end position="136"/>
    </location>
</feature>
<feature type="transmembrane region" description="Helical" evidence="2">
    <location>
        <begin position="70"/>
        <end position="92"/>
    </location>
</feature>
<name>A0A7D5QA97_9EURY</name>
<feature type="transmembrane region" description="Helical" evidence="2">
    <location>
        <begin position="160"/>
        <end position="179"/>
    </location>
</feature>
<dbReference type="PANTHER" id="PTHR33876:SF4">
    <property type="entry name" value="CHLOROPLAST PROTEIN FOR GROWTH AND FERTILITY 2"/>
    <property type="match status" value="1"/>
</dbReference>
<feature type="transmembrane region" description="Helical" evidence="2">
    <location>
        <begin position="191"/>
        <end position="212"/>
    </location>
</feature>
<dbReference type="Proteomes" id="UP000509626">
    <property type="component" value="Chromosome"/>
</dbReference>
<evidence type="ECO:0000256" key="1">
    <source>
        <dbReference type="SAM" id="MobiDB-lite"/>
    </source>
</evidence>
<sequence length="248" mass="25009">MTLASALAAGAIVGARHALESDHLAAVATIVEEDESRPGLVGASWGVGHSLPVVLLGLTFVWLGVRLPGAFTVLFEAVVGAVLVFLGARMLWRVLRDRPATGHDHRDGTGSHEDADGTSPADRGDGTRHRDGAGGTGHTHIRFGGLSLGLTHGHLDGEGVAVGVLHGLAGSGALVVLLVSSAPTAAAAASFLASFALLSVVTMALVVAVWGRTLGTRFERVLEVTAGVVGVAVGALLLAEQVGLAGVL</sequence>
<dbReference type="KEGG" id="halu:HUG12_07610"/>
<dbReference type="AlphaFoldDB" id="A0A7D5QA97"/>
<feature type="transmembrane region" description="Helical" evidence="2">
    <location>
        <begin position="42"/>
        <end position="63"/>
    </location>
</feature>
<feature type="compositionally biased region" description="Basic and acidic residues" evidence="1">
    <location>
        <begin position="122"/>
        <end position="132"/>
    </location>
</feature>
<dbReference type="PANTHER" id="PTHR33876">
    <property type="entry name" value="UNNAMED PRODUCT"/>
    <property type="match status" value="1"/>
</dbReference>
<feature type="transmembrane region" description="Helical" evidence="2">
    <location>
        <begin position="224"/>
        <end position="247"/>
    </location>
</feature>
<keyword evidence="2" id="KW-1133">Transmembrane helix</keyword>
<feature type="compositionally biased region" description="Basic and acidic residues" evidence="1">
    <location>
        <begin position="101"/>
        <end position="115"/>
    </location>
</feature>
<accession>A0A7D5QA97</accession>
<evidence type="ECO:0000313" key="3">
    <source>
        <dbReference type="EMBL" id="QLG61598.1"/>
    </source>
</evidence>
<reference evidence="3 4" key="1">
    <citation type="submission" date="2020-06" db="EMBL/GenBank/DDBJ databases">
        <title>NJ-3-1, isolated from saline soil.</title>
        <authorList>
            <person name="Cui H.L."/>
            <person name="Shi X."/>
        </authorList>
    </citation>
    <scope>NUCLEOTIDE SEQUENCE [LARGE SCALE GENOMIC DNA]</scope>
    <source>
        <strain evidence="3 4">NJ-3-1</strain>
    </source>
</reference>
<dbReference type="RefSeq" id="WP_179268183.1">
    <property type="nucleotide sequence ID" value="NZ_CP058579.1"/>
</dbReference>
<gene>
    <name evidence="3" type="ORF">HUG12_07610</name>
</gene>
<keyword evidence="2" id="KW-0472">Membrane</keyword>
<dbReference type="OrthoDB" id="292582at2157"/>
<evidence type="ECO:0000313" key="4">
    <source>
        <dbReference type="Proteomes" id="UP000509626"/>
    </source>
</evidence>
<dbReference type="EMBL" id="CP058579">
    <property type="protein sequence ID" value="QLG61598.1"/>
    <property type="molecule type" value="Genomic_DNA"/>
</dbReference>
<proteinExistence type="predicted"/>
<protein>
    <submittedName>
        <fullName evidence="3">High-affinity nickel-transporter protein</fullName>
    </submittedName>
</protein>
<dbReference type="InterPro" id="IPR052776">
    <property type="entry name" value="Chloro_ReproSupport/MetalTrans"/>
</dbReference>